<dbReference type="EMBL" id="NEVT01000007">
    <property type="protein sequence ID" value="OZI73898.1"/>
    <property type="molecule type" value="Genomic_DNA"/>
</dbReference>
<comment type="caution">
    <text evidence="1">The sequence shown here is derived from an EMBL/GenBank/DDBJ whole genome shotgun (WGS) entry which is preliminary data.</text>
</comment>
<dbReference type="PANTHER" id="PTHR30632:SF11">
    <property type="entry name" value="BLR4797 PROTEIN"/>
    <property type="match status" value="1"/>
</dbReference>
<proteinExistence type="predicted"/>
<organism evidence="1 2">
    <name type="scientific">Bordetella genomosp. 2</name>
    <dbReference type="NCBI Taxonomy" id="1983456"/>
    <lineage>
        <taxon>Bacteria</taxon>
        <taxon>Pseudomonadati</taxon>
        <taxon>Pseudomonadota</taxon>
        <taxon>Betaproteobacteria</taxon>
        <taxon>Burkholderiales</taxon>
        <taxon>Alcaligenaceae</taxon>
        <taxon>Bordetella</taxon>
    </lineage>
</organism>
<evidence type="ECO:0000313" key="1">
    <source>
        <dbReference type="EMBL" id="OZI73898.1"/>
    </source>
</evidence>
<evidence type="ECO:0000313" key="2">
    <source>
        <dbReference type="Proteomes" id="UP000215633"/>
    </source>
</evidence>
<gene>
    <name evidence="1" type="ORF">CAL24_18875</name>
</gene>
<dbReference type="RefSeq" id="WP_094807565.1">
    <property type="nucleotide sequence ID" value="NZ_NEVT01000007.1"/>
</dbReference>
<dbReference type="GO" id="GO:0015689">
    <property type="term" value="P:molybdate ion transport"/>
    <property type="evidence" value="ECO:0007669"/>
    <property type="project" value="TreeGrafter"/>
</dbReference>
<reference evidence="2" key="1">
    <citation type="submission" date="2017-05" db="EMBL/GenBank/DDBJ databases">
        <title>Complete and WGS of Bordetella genogroups.</title>
        <authorList>
            <person name="Spilker T."/>
            <person name="Lipuma J."/>
        </authorList>
    </citation>
    <scope>NUCLEOTIDE SEQUENCE [LARGE SCALE GENOMIC DNA]</scope>
    <source>
        <strain evidence="2">AU8256</strain>
    </source>
</reference>
<keyword evidence="2" id="KW-1185">Reference proteome</keyword>
<sequence>MKLSILSGGAALGLVEHVRTRFEAEAGCRIVGEFGAVGAMQEKLLAGAECDIVILSRKLVDGLAGDGKVRPASMRDLGVVSTGVGVKAGSPPVAVDTPEAFGRALLDADAVYVPDMQRSTAGQHMKQVFQRLGVLDAIAAKVREFPNGATAMKAMAEAPGRPVGCTQITEILYSPGVRAVGLLPAGCELDTVYTAAVTTDAREAALAGRLLDLLAGRDLDAYKNAHGFKV</sequence>
<dbReference type="Gene3D" id="3.40.190.10">
    <property type="entry name" value="Periplasmic binding protein-like II"/>
    <property type="match status" value="2"/>
</dbReference>
<protein>
    <recommendedName>
        <fullName evidence="3">Molybdate ABC transporter substrate-binding protein</fullName>
    </recommendedName>
</protein>
<dbReference type="PANTHER" id="PTHR30632">
    <property type="entry name" value="MOLYBDATE-BINDING PERIPLASMIC PROTEIN"/>
    <property type="match status" value="1"/>
</dbReference>
<dbReference type="GO" id="GO:0030973">
    <property type="term" value="F:molybdate ion binding"/>
    <property type="evidence" value="ECO:0007669"/>
    <property type="project" value="TreeGrafter"/>
</dbReference>
<dbReference type="AlphaFoldDB" id="A0A261VIC2"/>
<dbReference type="Pfam" id="PF13531">
    <property type="entry name" value="SBP_bac_11"/>
    <property type="match status" value="1"/>
</dbReference>
<dbReference type="Proteomes" id="UP000215633">
    <property type="component" value="Unassembled WGS sequence"/>
</dbReference>
<dbReference type="InterPro" id="IPR050682">
    <property type="entry name" value="ModA/WtpA"/>
</dbReference>
<evidence type="ECO:0008006" key="3">
    <source>
        <dbReference type="Google" id="ProtNLM"/>
    </source>
</evidence>
<name>A0A261VIC2_9BORD</name>
<accession>A0A261VIC2</accession>
<dbReference type="SUPFAM" id="SSF53850">
    <property type="entry name" value="Periplasmic binding protein-like II"/>
    <property type="match status" value="1"/>
</dbReference>